<dbReference type="EMBL" id="VICF01000001">
    <property type="protein sequence ID" value="TQC76857.1"/>
    <property type="molecule type" value="Genomic_DNA"/>
</dbReference>
<reference evidence="12 13" key="1">
    <citation type="submission" date="2019-06" db="EMBL/GenBank/DDBJ databases">
        <title>Pantoea dispersa Assembly.</title>
        <authorList>
            <person name="Wang J."/>
        </authorList>
    </citation>
    <scope>NUCLEOTIDE SEQUENCE [LARGE SCALE GENOMIC DNA]</scope>
    <source>
        <strain evidence="13">bio</strain>
    </source>
</reference>
<dbReference type="PROSITE" id="PS51257">
    <property type="entry name" value="PROKAR_LIPOPROTEIN"/>
    <property type="match status" value="1"/>
</dbReference>
<comment type="caution">
    <text evidence="12">The sequence shown here is derived from an EMBL/GenBank/DDBJ whole genome shotgun (WGS) entry which is preliminary data.</text>
</comment>
<evidence type="ECO:0000313" key="13">
    <source>
        <dbReference type="Proteomes" id="UP000319715"/>
    </source>
</evidence>
<dbReference type="PANTHER" id="PTHR35091">
    <property type="entry name" value="FLAGELLAR PROTEIN FLIL"/>
    <property type="match status" value="1"/>
</dbReference>
<evidence type="ECO:0000256" key="7">
    <source>
        <dbReference type="ARBA" id="ARBA00022692"/>
    </source>
</evidence>
<keyword evidence="13" id="KW-1185">Reference proteome</keyword>
<dbReference type="Pfam" id="PF03748">
    <property type="entry name" value="FliL"/>
    <property type="match status" value="1"/>
</dbReference>
<evidence type="ECO:0000313" key="12">
    <source>
        <dbReference type="EMBL" id="TQC76857.1"/>
    </source>
</evidence>
<keyword evidence="6 11" id="KW-0145">Chemotaxis</keyword>
<evidence type="ECO:0000256" key="3">
    <source>
        <dbReference type="ARBA" id="ARBA00008281"/>
    </source>
</evidence>
<organism evidence="12 13">
    <name type="scientific">Pantoea dispersa</name>
    <dbReference type="NCBI Taxonomy" id="59814"/>
    <lineage>
        <taxon>Bacteria</taxon>
        <taxon>Pseudomonadati</taxon>
        <taxon>Pseudomonadota</taxon>
        <taxon>Gammaproteobacteria</taxon>
        <taxon>Enterobacterales</taxon>
        <taxon>Erwiniaceae</taxon>
        <taxon>Pantoea</taxon>
    </lineage>
</organism>
<protein>
    <recommendedName>
        <fullName evidence="4 11">Flagellar protein FliL</fullName>
    </recommendedName>
</protein>
<evidence type="ECO:0000256" key="11">
    <source>
        <dbReference type="RuleBase" id="RU364125"/>
    </source>
</evidence>
<keyword evidence="7 11" id="KW-0812">Transmembrane</keyword>
<keyword evidence="9 11" id="KW-1133">Transmembrane helix</keyword>
<keyword evidence="5" id="KW-1003">Cell membrane</keyword>
<name>A0ABY3A394_9GAMM</name>
<keyword evidence="12" id="KW-0966">Cell projection</keyword>
<evidence type="ECO:0000256" key="2">
    <source>
        <dbReference type="ARBA" id="ARBA00004162"/>
    </source>
</evidence>
<accession>A0ABY3A394</accession>
<gene>
    <name evidence="12" type="ORF">FK492_02295</name>
</gene>
<sequence>MVNPKTPAAGRKSSPVMIIALIAALAACGMAGYLLVEFKQLSGTLAGQNNRAPAEKNLPPAEPLYVPLKTFTVSLKPVTPNDNRVIYIGLTMRVENKESKSLAEKVLPEIRSRINLLLTQHSADQLVSAEGKQSLLNSIAQSLAQPITSGQQLQVSDILLNEFIIR</sequence>
<dbReference type="InterPro" id="IPR005503">
    <property type="entry name" value="FliL"/>
</dbReference>
<evidence type="ECO:0000256" key="1">
    <source>
        <dbReference type="ARBA" id="ARBA00002254"/>
    </source>
</evidence>
<evidence type="ECO:0000256" key="5">
    <source>
        <dbReference type="ARBA" id="ARBA00022475"/>
    </source>
</evidence>
<evidence type="ECO:0000256" key="6">
    <source>
        <dbReference type="ARBA" id="ARBA00022500"/>
    </source>
</evidence>
<evidence type="ECO:0000256" key="9">
    <source>
        <dbReference type="ARBA" id="ARBA00022989"/>
    </source>
</evidence>
<comment type="similarity">
    <text evidence="3 11">Belongs to the FliL family.</text>
</comment>
<keyword evidence="10 11" id="KW-0472">Membrane</keyword>
<keyword evidence="8 11" id="KW-0283">Flagellar rotation</keyword>
<evidence type="ECO:0000256" key="8">
    <source>
        <dbReference type="ARBA" id="ARBA00022779"/>
    </source>
</evidence>
<comment type="subcellular location">
    <subcellularLocation>
        <location evidence="11">Cell inner membrane</location>
    </subcellularLocation>
    <subcellularLocation>
        <location evidence="2">Cell membrane</location>
        <topology evidence="2">Single-pass membrane protein</topology>
    </subcellularLocation>
</comment>
<keyword evidence="11" id="KW-0997">Cell inner membrane</keyword>
<keyword evidence="12" id="KW-0282">Flagellum</keyword>
<dbReference type="Proteomes" id="UP000319715">
    <property type="component" value="Unassembled WGS sequence"/>
</dbReference>
<feature type="transmembrane region" description="Helical" evidence="11">
    <location>
        <begin position="16"/>
        <end position="36"/>
    </location>
</feature>
<comment type="function">
    <text evidence="1 11">Controls the rotational direction of flagella during chemotaxis.</text>
</comment>
<proteinExistence type="inferred from homology"/>
<evidence type="ECO:0000256" key="10">
    <source>
        <dbReference type="ARBA" id="ARBA00023136"/>
    </source>
</evidence>
<evidence type="ECO:0000256" key="4">
    <source>
        <dbReference type="ARBA" id="ARBA00021812"/>
    </source>
</evidence>
<dbReference type="PANTHER" id="PTHR35091:SF2">
    <property type="entry name" value="FLAGELLAR PROTEIN FLIL"/>
    <property type="match status" value="1"/>
</dbReference>
<keyword evidence="12" id="KW-0969">Cilium</keyword>
<dbReference type="RefSeq" id="WP_088517788.1">
    <property type="nucleotide sequence ID" value="NZ_CP074350.1"/>
</dbReference>